<sequence>MLLGNYNDDQEYRNYTIPRIVFVGRTFTDREFASLYEVSLSTIKKWKESVRNGSNPETNLCSNLIDN</sequence>
<accession>A0A7G9A4D3</accession>
<name>A0A7G9A4D3_9VIRU</name>
<dbReference type="EMBL" id="MT840186">
    <property type="protein sequence ID" value="QNL31606.1"/>
    <property type="molecule type" value="Genomic_DNA"/>
</dbReference>
<protein>
    <submittedName>
        <fullName evidence="1">Uncharacterized protein</fullName>
    </submittedName>
</protein>
<reference evidence="1" key="1">
    <citation type="submission" date="2020-07" db="EMBL/GenBank/DDBJ databases">
        <title>Dissolved microcystin release linked to lysis of a Microcystis spp. bloom in Lake Erie (USA) attributed to a novel cyanophage.</title>
        <authorList>
            <person name="McKindles K.M."/>
            <person name="Manes M.A."/>
            <person name="DeMarco J.R."/>
            <person name="McClure A."/>
            <person name="McKay R.M."/>
            <person name="Davis T.W."/>
            <person name="Bullerjahn G.S."/>
        </authorList>
    </citation>
    <scope>NUCLEOTIDE SEQUENCE</scope>
</reference>
<proteinExistence type="predicted"/>
<organism evidence="1">
    <name type="scientific">Bacteriophage sp</name>
    <dbReference type="NCBI Taxonomy" id="38018"/>
    <lineage>
        <taxon>Viruses</taxon>
    </lineage>
</organism>
<evidence type="ECO:0000313" key="1">
    <source>
        <dbReference type="EMBL" id="QNL31606.1"/>
    </source>
</evidence>